<sequence length="212" mass="23150">MKREKGIRIILAILGIILVGTGVAFNAAAALGNDPVGIVYDGIRSALNLSSEQLGMASNIVNIVLVVIIFFWERHYVNIGTFIYIIPYGFVVDLGGRLYHMLFKVQTLPVQIAGAAIGCFLLYMGVAMYITADVGLDPFTGFVMTIRDKVNKQFRVVKVCFDICCIVLGFVLGGKLGIITILTALAAGPVIQFLAEIVQKQMEKTGLFSRRR</sequence>
<keyword evidence="1" id="KW-0472">Membrane</keyword>
<proteinExistence type="predicted"/>
<protein>
    <recommendedName>
        <fullName evidence="3">YitT family protein</fullName>
    </recommendedName>
</protein>
<keyword evidence="1" id="KW-1133">Transmembrane helix</keyword>
<accession>A0A6N2RUY9</accession>
<feature type="transmembrane region" description="Helical" evidence="1">
    <location>
        <begin position="56"/>
        <end position="72"/>
    </location>
</feature>
<feature type="transmembrane region" description="Helical" evidence="1">
    <location>
        <begin position="112"/>
        <end position="132"/>
    </location>
</feature>
<dbReference type="AlphaFoldDB" id="A0A6N2RUY9"/>
<reference evidence="2" key="1">
    <citation type="submission" date="2019-11" db="EMBL/GenBank/DDBJ databases">
        <authorList>
            <person name="Feng L."/>
        </authorList>
    </citation>
    <scope>NUCLEOTIDE SEQUENCE</scope>
    <source>
        <strain evidence="2">CnexileLFYP112</strain>
    </source>
</reference>
<organism evidence="2">
    <name type="scientific">[Clostridium] nexile</name>
    <dbReference type="NCBI Taxonomy" id="29361"/>
    <lineage>
        <taxon>Bacteria</taxon>
        <taxon>Bacillati</taxon>
        <taxon>Bacillota</taxon>
        <taxon>Clostridia</taxon>
        <taxon>Lachnospirales</taxon>
        <taxon>Lachnospiraceae</taxon>
        <taxon>Tyzzerella</taxon>
    </lineage>
</organism>
<name>A0A6N2RUY9_9FIRM</name>
<dbReference type="EMBL" id="CACRTG010000001">
    <property type="protein sequence ID" value="VYS83585.1"/>
    <property type="molecule type" value="Genomic_DNA"/>
</dbReference>
<keyword evidence="1" id="KW-0812">Transmembrane</keyword>
<dbReference type="PANTHER" id="PTHR40078:SF1">
    <property type="entry name" value="INTEGRAL MEMBRANE PROTEIN"/>
    <property type="match status" value="1"/>
</dbReference>
<feature type="transmembrane region" description="Helical" evidence="1">
    <location>
        <begin position="153"/>
        <end position="172"/>
    </location>
</feature>
<gene>
    <name evidence="2" type="ORF">CNLFYP112_00302</name>
</gene>
<feature type="transmembrane region" description="Helical" evidence="1">
    <location>
        <begin position="79"/>
        <end position="100"/>
    </location>
</feature>
<evidence type="ECO:0000256" key="1">
    <source>
        <dbReference type="SAM" id="Phobius"/>
    </source>
</evidence>
<evidence type="ECO:0008006" key="3">
    <source>
        <dbReference type="Google" id="ProtNLM"/>
    </source>
</evidence>
<dbReference type="InterPro" id="IPR038750">
    <property type="entry name" value="YczE/YyaS-like"/>
</dbReference>
<evidence type="ECO:0000313" key="2">
    <source>
        <dbReference type="EMBL" id="VYS83585.1"/>
    </source>
</evidence>
<feature type="transmembrane region" description="Helical" evidence="1">
    <location>
        <begin position="178"/>
        <end position="198"/>
    </location>
</feature>
<dbReference type="Pfam" id="PF19700">
    <property type="entry name" value="DUF6198"/>
    <property type="match status" value="1"/>
</dbReference>
<dbReference type="PANTHER" id="PTHR40078">
    <property type="entry name" value="INTEGRAL MEMBRANE PROTEIN-RELATED"/>
    <property type="match status" value="1"/>
</dbReference>